<protein>
    <submittedName>
        <fullName evidence="2">Uncharacterized protein</fullName>
    </submittedName>
</protein>
<accession>A0A833R5B3</accession>
<evidence type="ECO:0000313" key="2">
    <source>
        <dbReference type="EMBL" id="KAF3338590.1"/>
    </source>
</evidence>
<feature type="compositionally biased region" description="Acidic residues" evidence="1">
    <location>
        <begin position="188"/>
        <end position="211"/>
    </location>
</feature>
<dbReference type="AlphaFoldDB" id="A0A833R5B3"/>
<gene>
    <name evidence="2" type="ORF">FCM35_KLT17427</name>
</gene>
<evidence type="ECO:0000256" key="1">
    <source>
        <dbReference type="SAM" id="MobiDB-lite"/>
    </source>
</evidence>
<feature type="compositionally biased region" description="Low complexity" evidence="1">
    <location>
        <begin position="154"/>
        <end position="170"/>
    </location>
</feature>
<name>A0A833R5B3_9POAL</name>
<dbReference type="EMBL" id="SWLB01000005">
    <property type="protein sequence ID" value="KAF3338590.1"/>
    <property type="molecule type" value="Genomic_DNA"/>
</dbReference>
<evidence type="ECO:0000313" key="3">
    <source>
        <dbReference type="Proteomes" id="UP000623129"/>
    </source>
</evidence>
<feature type="region of interest" description="Disordered" evidence="1">
    <location>
        <begin position="141"/>
        <end position="211"/>
    </location>
</feature>
<dbReference type="Proteomes" id="UP000623129">
    <property type="component" value="Unassembled WGS sequence"/>
</dbReference>
<comment type="caution">
    <text evidence="2">The sequence shown here is derived from an EMBL/GenBank/DDBJ whole genome shotgun (WGS) entry which is preliminary data.</text>
</comment>
<organism evidence="2 3">
    <name type="scientific">Carex littledalei</name>
    <dbReference type="NCBI Taxonomy" id="544730"/>
    <lineage>
        <taxon>Eukaryota</taxon>
        <taxon>Viridiplantae</taxon>
        <taxon>Streptophyta</taxon>
        <taxon>Embryophyta</taxon>
        <taxon>Tracheophyta</taxon>
        <taxon>Spermatophyta</taxon>
        <taxon>Magnoliopsida</taxon>
        <taxon>Liliopsida</taxon>
        <taxon>Poales</taxon>
        <taxon>Cyperaceae</taxon>
        <taxon>Cyperoideae</taxon>
        <taxon>Cariceae</taxon>
        <taxon>Carex</taxon>
        <taxon>Carex subgen. Euthyceras</taxon>
    </lineage>
</organism>
<reference evidence="2" key="1">
    <citation type="submission" date="2020-01" db="EMBL/GenBank/DDBJ databases">
        <title>Genome sequence of Kobresia littledalei, the first chromosome-level genome in the family Cyperaceae.</title>
        <authorList>
            <person name="Qu G."/>
        </authorList>
    </citation>
    <scope>NUCLEOTIDE SEQUENCE</scope>
    <source>
        <strain evidence="2">C.B.Clarke</strain>
        <tissue evidence="2">Leaf</tissue>
    </source>
</reference>
<sequence>MIGIACYFGGEVLQGPNGAYYSTQSQKMFNIGSDLDFSGITREVYQELGIDSNYYELVMSARINIGQDNQTWFQQLPVLDDNSWGLYTQMTMNMTTPFKFLELYVVANPRQNPKQNTRPLMQLTQGRVIEHSVTDPTQALTLAGTSRSPFVEAGPSQGRSRVPSSSSSRAQSDRDRSETPEPLYYADNTDEDPEEREAEENWDASDDGGGQ</sequence>
<keyword evidence="3" id="KW-1185">Reference proteome</keyword>
<proteinExistence type="predicted"/>